<keyword evidence="5" id="KW-1185">Reference proteome</keyword>
<evidence type="ECO:0000313" key="3">
    <source>
        <dbReference type="EMBL" id="KAF7133971.1"/>
    </source>
</evidence>
<dbReference type="EMBL" id="JACBAD010001786">
    <property type="protein sequence ID" value="KAF7133971.1"/>
    <property type="molecule type" value="Genomic_DNA"/>
</dbReference>
<dbReference type="PANTHER" id="PTHR46411:SF3">
    <property type="entry name" value="AAA+ ATPASE DOMAIN-CONTAINING PROTEIN"/>
    <property type="match status" value="1"/>
</dbReference>
<feature type="compositionally biased region" description="Polar residues" evidence="1">
    <location>
        <begin position="274"/>
        <end position="284"/>
    </location>
</feature>
<evidence type="ECO:0000313" key="4">
    <source>
        <dbReference type="EMBL" id="KAF7172296.1"/>
    </source>
</evidence>
<dbReference type="OrthoDB" id="10042665at2759"/>
<evidence type="ECO:0000259" key="2">
    <source>
        <dbReference type="Pfam" id="PF22942"/>
    </source>
</evidence>
<reference evidence="3" key="1">
    <citation type="submission" date="2020-06" db="EMBL/GenBank/DDBJ databases">
        <title>Draft genome sequences of strains closely related to Aspergillus parafelis and Aspergillus hiratsukae.</title>
        <authorList>
            <person name="Dos Santos R.A.C."/>
            <person name="Rivero-Menendez O."/>
            <person name="Steenwyk J.L."/>
            <person name="Mead M.E."/>
            <person name="Goldman G.H."/>
            <person name="Alastruey-Izquierdo A."/>
            <person name="Rokas A."/>
        </authorList>
    </citation>
    <scope>NUCLEOTIDE SEQUENCE</scope>
    <source>
        <strain evidence="3">CNM-CM5793</strain>
        <strain evidence="4">CNM-CM6106</strain>
    </source>
</reference>
<proteinExistence type="predicted"/>
<protein>
    <recommendedName>
        <fullName evidence="2">DUF7025 domain-containing protein</fullName>
    </recommendedName>
</protein>
<dbReference type="Proteomes" id="UP000630445">
    <property type="component" value="Unassembled WGS sequence"/>
</dbReference>
<dbReference type="EMBL" id="JACBAF010001870">
    <property type="protein sequence ID" value="KAF7172296.1"/>
    <property type="molecule type" value="Genomic_DNA"/>
</dbReference>
<name>A0A8H6PG67_9EURO</name>
<feature type="domain" description="DUF7025" evidence="2">
    <location>
        <begin position="22"/>
        <end position="118"/>
    </location>
</feature>
<evidence type="ECO:0000313" key="5">
    <source>
        <dbReference type="Proteomes" id="UP000630445"/>
    </source>
</evidence>
<dbReference type="AlphaFoldDB" id="A0A8H6PG67"/>
<dbReference type="InterPro" id="IPR054289">
    <property type="entry name" value="DUF7025"/>
</dbReference>
<dbReference type="PANTHER" id="PTHR46411">
    <property type="entry name" value="FAMILY ATPASE, PUTATIVE-RELATED"/>
    <property type="match status" value="1"/>
</dbReference>
<organism evidence="3 5">
    <name type="scientific">Aspergillus hiratsukae</name>
    <dbReference type="NCBI Taxonomy" id="1194566"/>
    <lineage>
        <taxon>Eukaryota</taxon>
        <taxon>Fungi</taxon>
        <taxon>Dikarya</taxon>
        <taxon>Ascomycota</taxon>
        <taxon>Pezizomycotina</taxon>
        <taxon>Eurotiomycetes</taxon>
        <taxon>Eurotiomycetidae</taxon>
        <taxon>Eurotiales</taxon>
        <taxon>Aspergillaceae</taxon>
        <taxon>Aspergillus</taxon>
        <taxon>Aspergillus subgen. Fumigati</taxon>
    </lineage>
</organism>
<accession>A0A8H6PG67</accession>
<sequence>MLRTKLFGQFAPACPSTSQRVTSLFRHGQITYDLLWALFKPGYLVYSTCLGTGKPRCVIFDAGEETIYSGVIYYKLDYRHLDFDGQDFGEARIAFGIEKFRGAKAIDSLEAFPLRYHSDSELVRQQLVEGGRKCCALTSTHIQHCKGTAFIMSKGKPVQININSRVAVDAAIFREMRPNYSRPRVQDIWQNQTRAIKVIDVDYIFDGDQISERENMRQKDGEFQQMTDYDFLICCPTVRCLGFKEKTFLKCVVSDLMTLSGPQNHSNASKFLKKQTSNPVTGNNPLEPHPDSAI</sequence>
<dbReference type="Proteomes" id="UP000662466">
    <property type="component" value="Unassembled WGS sequence"/>
</dbReference>
<gene>
    <name evidence="3" type="ORF">CNMCM5793_005497</name>
    <name evidence="4" type="ORF">CNMCM6106_006551</name>
</gene>
<dbReference type="Pfam" id="PF22942">
    <property type="entry name" value="DUF7025"/>
    <property type="match status" value="1"/>
</dbReference>
<evidence type="ECO:0000256" key="1">
    <source>
        <dbReference type="SAM" id="MobiDB-lite"/>
    </source>
</evidence>
<comment type="caution">
    <text evidence="3">The sequence shown here is derived from an EMBL/GenBank/DDBJ whole genome shotgun (WGS) entry which is preliminary data.</text>
</comment>
<feature type="region of interest" description="Disordered" evidence="1">
    <location>
        <begin position="274"/>
        <end position="294"/>
    </location>
</feature>